<feature type="binding site" description="covalent" evidence="13">
    <location>
        <position position="158"/>
    </location>
    <ligand>
        <name>heme</name>
        <dbReference type="ChEBI" id="CHEBI:30413"/>
        <label>4</label>
    </ligand>
</feature>
<feature type="binding site" evidence="13">
    <location>
        <position position="93"/>
    </location>
    <ligand>
        <name>a menaquinol</name>
        <dbReference type="ChEBI" id="CHEBI:18151"/>
    </ligand>
</feature>
<dbReference type="SUPFAM" id="SSF48695">
    <property type="entry name" value="Multiheme cytochromes"/>
    <property type="match status" value="1"/>
</dbReference>
<feature type="binding site" description="covalent" evidence="13">
    <location>
        <position position="126"/>
    </location>
    <ligand>
        <name>heme</name>
        <dbReference type="ChEBI" id="CHEBI:30413"/>
        <label>3</label>
    </ligand>
</feature>
<dbReference type="InterPro" id="IPR024717">
    <property type="entry name" value="NapC/NirT/NrfH"/>
</dbReference>
<dbReference type="GO" id="GO:0020037">
    <property type="term" value="F:heme binding"/>
    <property type="evidence" value="ECO:0007669"/>
    <property type="project" value="InterPro"/>
</dbReference>
<comment type="subcellular location">
    <subcellularLocation>
        <location evidence="1">Cell membrane</location>
        <topology evidence="1">Single-pass membrane protein</topology>
    </subcellularLocation>
</comment>
<dbReference type="GO" id="GO:0009055">
    <property type="term" value="F:electron transfer activity"/>
    <property type="evidence" value="ECO:0007669"/>
    <property type="project" value="TreeGrafter"/>
</dbReference>
<name>A0A9X0WCA6_9GAMM</name>
<comment type="caution">
    <text evidence="16">The sequence shown here is derived from an EMBL/GenBank/DDBJ whole genome shotgun (WGS) entry which is preliminary data.</text>
</comment>
<sequence>MKKALLVIVLVMVLVPLGVTASWMLTEASLKATSGPDFCTTCHTMEPFARTFRDDVHGGNNPRGLAAQCTDCHLRHDNVVSYLWTKARFGLHDVWAQLTYDLDAIDWKAGLAHRERYVFDSGCLRCHRDLEDARGNNPAFVAHRPYFLGEIDRQCVSCHAHVGHRELAAALAPSPNRGDSP</sequence>
<feature type="binding site" description="covalent" evidence="13">
    <location>
        <position position="123"/>
    </location>
    <ligand>
        <name>heme</name>
        <dbReference type="ChEBI" id="CHEBI:30413"/>
        <label>3</label>
    </ligand>
</feature>
<evidence type="ECO:0000256" key="14">
    <source>
        <dbReference type="PIRSR" id="PIRSR000013-2"/>
    </source>
</evidence>
<feature type="binding site" description="axial binding residue" evidence="14">
    <location>
        <position position="73"/>
    </location>
    <ligand>
        <name>heme</name>
        <dbReference type="ChEBI" id="CHEBI:30413"/>
        <label>2</label>
    </ligand>
    <ligandPart>
        <name>Fe</name>
        <dbReference type="ChEBI" id="CHEBI:18248"/>
    </ligandPart>
</feature>
<dbReference type="EMBL" id="NRRY01000049">
    <property type="protein sequence ID" value="MBK1620797.1"/>
    <property type="molecule type" value="Genomic_DNA"/>
</dbReference>
<feature type="binding site" description="covalent" evidence="13">
    <location>
        <position position="42"/>
    </location>
    <ligand>
        <name>heme</name>
        <dbReference type="ChEBI" id="CHEBI:30413"/>
        <label>1</label>
    </ligand>
</feature>
<evidence type="ECO:0000256" key="7">
    <source>
        <dbReference type="ARBA" id="ARBA00022723"/>
    </source>
</evidence>
<proteinExistence type="inferred from homology"/>
<keyword evidence="8 12" id="KW-0249">Electron transport</keyword>
<evidence type="ECO:0000259" key="15">
    <source>
        <dbReference type="Pfam" id="PF03264"/>
    </source>
</evidence>
<feature type="binding site" description="covalent" evidence="13">
    <location>
        <position position="69"/>
    </location>
    <ligand>
        <name>heme</name>
        <dbReference type="ChEBI" id="CHEBI:30413"/>
        <label>2</label>
    </ligand>
</feature>
<dbReference type="InterPro" id="IPR038266">
    <property type="entry name" value="NapC/NirT_cytc_sf"/>
</dbReference>
<accession>A0A9X0WCA6</accession>
<dbReference type="RefSeq" id="WP_200248223.1">
    <property type="nucleotide sequence ID" value="NZ_NRRY01000049.1"/>
</dbReference>
<dbReference type="InterPro" id="IPR051174">
    <property type="entry name" value="Cytochrome_c-type_ET"/>
</dbReference>
<evidence type="ECO:0000256" key="4">
    <source>
        <dbReference type="ARBA" id="ARBA00022475"/>
    </source>
</evidence>
<keyword evidence="6" id="KW-0812">Transmembrane</keyword>
<dbReference type="PANTHER" id="PTHR30333:SF1">
    <property type="entry name" value="CYTOCHROME C-TYPE PROTEIN NAPC"/>
    <property type="match status" value="1"/>
</dbReference>
<keyword evidence="11" id="KW-0472">Membrane</keyword>
<dbReference type="PANTHER" id="PTHR30333">
    <property type="entry name" value="CYTOCHROME C-TYPE PROTEIN"/>
    <property type="match status" value="1"/>
</dbReference>
<evidence type="ECO:0000256" key="2">
    <source>
        <dbReference type="ARBA" id="ARBA00007395"/>
    </source>
</evidence>
<feature type="binding site" description="axial binding residue" evidence="14">
    <location>
        <position position="164"/>
    </location>
    <ligand>
        <name>heme</name>
        <dbReference type="ChEBI" id="CHEBI:30413"/>
        <label>2</label>
    </ligand>
    <ligandPart>
        <name>Fe</name>
        <dbReference type="ChEBI" id="CHEBI:18248"/>
    </ligandPart>
</feature>
<dbReference type="AlphaFoldDB" id="A0A9X0WCA6"/>
<dbReference type="Gene3D" id="1.10.3820.10">
    <property type="entry name" value="Di-heme elbow motif domain"/>
    <property type="match status" value="1"/>
</dbReference>
<dbReference type="GO" id="GO:0046872">
    <property type="term" value="F:metal ion binding"/>
    <property type="evidence" value="ECO:0007669"/>
    <property type="project" value="UniProtKB-KW"/>
</dbReference>
<reference evidence="16 17" key="1">
    <citation type="journal article" date="2020" name="Microorganisms">
        <title>Osmotic Adaptation and Compatible Solute Biosynthesis of Phototrophic Bacteria as Revealed from Genome Analyses.</title>
        <authorList>
            <person name="Imhoff J.F."/>
            <person name="Rahn T."/>
            <person name="Kunzel S."/>
            <person name="Keller A."/>
            <person name="Neulinger S.C."/>
        </authorList>
    </citation>
    <scope>NUCLEOTIDE SEQUENCE [LARGE SCALE GENOMIC DNA]</scope>
    <source>
        <strain evidence="16 17">DSM 25653</strain>
    </source>
</reference>
<feature type="binding site" description="axial binding residue" evidence="14">
    <location>
        <position position="127"/>
    </location>
    <ligand>
        <name>heme</name>
        <dbReference type="ChEBI" id="CHEBI:30413"/>
        <label>3</label>
    </ligand>
    <ligandPart>
        <name>Fe</name>
        <dbReference type="ChEBI" id="CHEBI:18248"/>
    </ligandPart>
</feature>
<dbReference type="GO" id="GO:0005886">
    <property type="term" value="C:plasma membrane"/>
    <property type="evidence" value="ECO:0007669"/>
    <property type="project" value="UniProtKB-SubCell"/>
</dbReference>
<evidence type="ECO:0000256" key="11">
    <source>
        <dbReference type="ARBA" id="ARBA00023136"/>
    </source>
</evidence>
<evidence type="ECO:0000256" key="9">
    <source>
        <dbReference type="ARBA" id="ARBA00022989"/>
    </source>
</evidence>
<dbReference type="PIRSF" id="PIRSF000013">
    <property type="entry name" value="4_hem_cytochrm_NapC"/>
    <property type="match status" value="1"/>
</dbReference>
<feature type="binding site" description="covalent" evidence="13">
    <location>
        <position position="155"/>
    </location>
    <ligand>
        <name>heme</name>
        <dbReference type="ChEBI" id="CHEBI:30413"/>
        <label>4</label>
    </ligand>
</feature>
<evidence type="ECO:0000313" key="16">
    <source>
        <dbReference type="EMBL" id="MBK1620797.1"/>
    </source>
</evidence>
<feature type="domain" description="NapC/NirT cytochrome c N-terminal" evidence="15">
    <location>
        <begin position="5"/>
        <end position="166"/>
    </location>
</feature>
<evidence type="ECO:0000313" key="17">
    <source>
        <dbReference type="Proteomes" id="UP001138768"/>
    </source>
</evidence>
<dbReference type="Proteomes" id="UP001138768">
    <property type="component" value="Unassembled WGS sequence"/>
</dbReference>
<keyword evidence="9" id="KW-1133">Transmembrane helix</keyword>
<evidence type="ECO:0000256" key="3">
    <source>
        <dbReference type="ARBA" id="ARBA00022448"/>
    </source>
</evidence>
<dbReference type="InterPro" id="IPR036280">
    <property type="entry name" value="Multihaem_cyt_sf"/>
</dbReference>
<protein>
    <recommendedName>
        <fullName evidence="12">Cytochrome c-type protein</fullName>
    </recommendedName>
</protein>
<dbReference type="InterPro" id="IPR005126">
    <property type="entry name" value="NapC/NirT_cyt_c_N"/>
</dbReference>
<gene>
    <name evidence="16" type="ORF">CKO42_20660</name>
</gene>
<keyword evidence="4" id="KW-1003">Cell membrane</keyword>
<keyword evidence="17" id="KW-1185">Reference proteome</keyword>
<dbReference type="GO" id="GO:0019333">
    <property type="term" value="P:denitrification pathway"/>
    <property type="evidence" value="ECO:0007669"/>
    <property type="project" value="InterPro"/>
</dbReference>
<comment type="similarity">
    <text evidence="2">Belongs to the NapC/NirT/NrfH family.</text>
</comment>
<feature type="binding site" description="axial binding residue" evidence="14">
    <location>
        <position position="159"/>
    </location>
    <ligand>
        <name>heme</name>
        <dbReference type="ChEBI" id="CHEBI:30413"/>
        <label>4</label>
    </ligand>
    <ligandPart>
        <name>Fe</name>
        <dbReference type="ChEBI" id="CHEBI:18248"/>
    </ligandPart>
</feature>
<evidence type="ECO:0000256" key="5">
    <source>
        <dbReference type="ARBA" id="ARBA00022617"/>
    </source>
</evidence>
<dbReference type="GO" id="GO:0009061">
    <property type="term" value="P:anaerobic respiration"/>
    <property type="evidence" value="ECO:0007669"/>
    <property type="project" value="TreeGrafter"/>
</dbReference>
<evidence type="ECO:0000256" key="12">
    <source>
        <dbReference type="PIRNR" id="PIRNR000013"/>
    </source>
</evidence>
<keyword evidence="5 12" id="KW-0349">Heme</keyword>
<feature type="binding site" description="covalent" evidence="13">
    <location>
        <position position="72"/>
    </location>
    <ligand>
        <name>heme</name>
        <dbReference type="ChEBI" id="CHEBI:30413"/>
        <label>2</label>
    </ligand>
</feature>
<dbReference type="Pfam" id="PF03264">
    <property type="entry name" value="Cytochrom_NNT"/>
    <property type="match status" value="1"/>
</dbReference>
<evidence type="ECO:0000256" key="13">
    <source>
        <dbReference type="PIRSR" id="PIRSR000013-1"/>
    </source>
</evidence>
<evidence type="ECO:0000256" key="10">
    <source>
        <dbReference type="ARBA" id="ARBA00023004"/>
    </source>
</evidence>
<keyword evidence="10 12" id="KW-0408">Iron</keyword>
<comment type="cofactor">
    <cofactor evidence="13">
        <name>heme</name>
        <dbReference type="ChEBI" id="CHEBI:30413"/>
    </cofactor>
    <text evidence="13">Binds 4 heme groups per subunit.</text>
</comment>
<evidence type="ECO:0000256" key="6">
    <source>
        <dbReference type="ARBA" id="ARBA00022692"/>
    </source>
</evidence>
<feature type="binding site" description="axial binding residue" evidence="14">
    <location>
        <position position="45"/>
    </location>
    <ligand>
        <name>heme</name>
        <dbReference type="ChEBI" id="CHEBI:30413"/>
        <label>1</label>
    </ligand>
    <ligandPart>
        <name>Fe</name>
        <dbReference type="ChEBI" id="CHEBI:18248"/>
    </ligandPart>
</feature>
<feature type="binding site" description="covalent" evidence="13">
    <location>
        <position position="39"/>
    </location>
    <ligand>
        <name>heme</name>
        <dbReference type="ChEBI" id="CHEBI:30413"/>
        <label>1</label>
    </ligand>
</feature>
<organism evidence="16 17">
    <name type="scientific">Lamprobacter modestohalophilus</name>
    <dbReference type="NCBI Taxonomy" id="1064514"/>
    <lineage>
        <taxon>Bacteria</taxon>
        <taxon>Pseudomonadati</taxon>
        <taxon>Pseudomonadota</taxon>
        <taxon>Gammaproteobacteria</taxon>
        <taxon>Chromatiales</taxon>
        <taxon>Chromatiaceae</taxon>
        <taxon>Lamprobacter</taxon>
    </lineage>
</organism>
<comment type="PTM">
    <text evidence="12">Binds 4 heme groups per subunit.</text>
</comment>
<evidence type="ECO:0000256" key="1">
    <source>
        <dbReference type="ARBA" id="ARBA00004162"/>
    </source>
</evidence>
<feature type="binding site" evidence="13">
    <location>
        <position position="86"/>
    </location>
    <ligand>
        <name>a menaquinol</name>
        <dbReference type="ChEBI" id="CHEBI:18151"/>
    </ligand>
</feature>
<keyword evidence="7 12" id="KW-0479">Metal-binding</keyword>
<keyword evidence="3 12" id="KW-0813">Transport</keyword>
<evidence type="ECO:0000256" key="8">
    <source>
        <dbReference type="ARBA" id="ARBA00022982"/>
    </source>
</evidence>
<feature type="binding site" description="axial binding residue" evidence="14">
    <location>
        <position position="93"/>
    </location>
    <ligand>
        <name>heme</name>
        <dbReference type="ChEBI" id="CHEBI:30413"/>
        <label>1</label>
    </ligand>
    <ligandPart>
        <name>Fe</name>
        <dbReference type="ChEBI" id="CHEBI:18248"/>
    </ligandPart>
</feature>